<dbReference type="Pfam" id="PF01257">
    <property type="entry name" value="2Fe-2S_thioredx"/>
    <property type="match status" value="1"/>
</dbReference>
<keyword evidence="3" id="KW-0479">Metal-binding</keyword>
<dbReference type="InterPro" id="IPR041921">
    <property type="entry name" value="NuoE_N"/>
</dbReference>
<dbReference type="PANTHER" id="PTHR43342:SF1">
    <property type="entry name" value="BIFURCATING [FEFE] HYDROGENASE GAMMA SUBUNIT"/>
    <property type="match status" value="1"/>
</dbReference>
<evidence type="ECO:0000313" key="7">
    <source>
        <dbReference type="EMBL" id="AAU83055.1"/>
    </source>
</evidence>
<dbReference type="FunFam" id="3.40.30.10:FF:000015">
    <property type="entry name" value="NADH-quinone oxidoreductase subunit E"/>
    <property type="match status" value="1"/>
</dbReference>
<dbReference type="NCBIfam" id="NF005722">
    <property type="entry name" value="PRK07539.1-2"/>
    <property type="match status" value="1"/>
</dbReference>
<dbReference type="InterPro" id="IPR036249">
    <property type="entry name" value="Thioredoxin-like_sf"/>
</dbReference>
<protein>
    <submittedName>
        <fullName evidence="7">NADH-ubiquinone oxidoreductase 24 kD subunit</fullName>
    </submittedName>
</protein>
<keyword evidence="2" id="KW-0001">2Fe-2S</keyword>
<organism evidence="7">
    <name type="scientific">Uncultured archaeon GZfos26G2</name>
    <dbReference type="NCBI Taxonomy" id="3386331"/>
    <lineage>
        <taxon>Archaea</taxon>
        <taxon>Methanobacteriati</taxon>
        <taxon>Methanobacteriota</taxon>
        <taxon>Stenosarchaea group</taxon>
        <taxon>Methanomicrobia</taxon>
        <taxon>Candidatus Methanophagales</taxon>
        <taxon>Candidatus Methanophagaceae</taxon>
        <taxon>Candidatus Methanophaga</taxon>
    </lineage>
</organism>
<keyword evidence="5" id="KW-0411">Iron-sulfur</keyword>
<dbReference type="EMBL" id="AY714840">
    <property type="protein sequence ID" value="AAU83055.1"/>
    <property type="molecule type" value="Genomic_DNA"/>
</dbReference>
<comment type="cofactor">
    <cofactor evidence="6">
        <name>[2Fe-2S] cluster</name>
        <dbReference type="ChEBI" id="CHEBI:190135"/>
    </cofactor>
</comment>
<evidence type="ECO:0000256" key="1">
    <source>
        <dbReference type="ARBA" id="ARBA00010643"/>
    </source>
</evidence>
<dbReference type="GO" id="GO:0016491">
    <property type="term" value="F:oxidoreductase activity"/>
    <property type="evidence" value="ECO:0007669"/>
    <property type="project" value="InterPro"/>
</dbReference>
<dbReference type="Gene3D" id="3.40.30.10">
    <property type="entry name" value="Glutaredoxin"/>
    <property type="match status" value="1"/>
</dbReference>
<name>Q64C22_UNCAG</name>
<reference evidence="7" key="2">
    <citation type="submission" date="2004-08" db="EMBL/GenBank/DDBJ databases">
        <authorList>
            <person name="Putnam N."/>
            <person name="Detter J.C."/>
            <person name="Richardson P.M."/>
            <person name="Rokhsar D."/>
        </authorList>
    </citation>
    <scope>NUCLEOTIDE SEQUENCE</scope>
</reference>
<dbReference type="PIRSF" id="PIRSF000216">
    <property type="entry name" value="NADH_DH_24kDa"/>
    <property type="match status" value="1"/>
</dbReference>
<comment type="similarity">
    <text evidence="1">Belongs to the complex I 24 kDa subunit family.</text>
</comment>
<reference evidence="7" key="1">
    <citation type="journal article" date="2004" name="Science">
        <title>Reverse methanogenesis: testing the hypothesis with environmental genomics.</title>
        <authorList>
            <person name="Hallam S.J."/>
            <person name="Putnam N."/>
            <person name="Preston C.M."/>
            <person name="Detter J.C."/>
            <person name="Rokhsar D."/>
            <person name="Richardson P.M."/>
            <person name="DeLong E.F."/>
        </authorList>
    </citation>
    <scope>NUCLEOTIDE SEQUENCE</scope>
</reference>
<dbReference type="Gene3D" id="1.10.10.1590">
    <property type="entry name" value="NADH-quinone oxidoreductase subunit E"/>
    <property type="match status" value="1"/>
</dbReference>
<proteinExistence type="inferred from homology"/>
<dbReference type="CDD" id="cd03064">
    <property type="entry name" value="TRX_Fd_NuoE"/>
    <property type="match status" value="1"/>
</dbReference>
<dbReference type="InterPro" id="IPR002023">
    <property type="entry name" value="NuoE-like"/>
</dbReference>
<evidence type="ECO:0000256" key="4">
    <source>
        <dbReference type="ARBA" id="ARBA00023004"/>
    </source>
</evidence>
<dbReference type="AlphaFoldDB" id="Q64C22"/>
<keyword evidence="4" id="KW-0408">Iron</keyword>
<dbReference type="PANTHER" id="PTHR43342">
    <property type="entry name" value="NADH-QUINONE OXIDOREDUCTASE, E SUBUNIT"/>
    <property type="match status" value="1"/>
</dbReference>
<dbReference type="GO" id="GO:0046872">
    <property type="term" value="F:metal ion binding"/>
    <property type="evidence" value="ECO:0007669"/>
    <property type="project" value="UniProtKB-KW"/>
</dbReference>
<dbReference type="PROSITE" id="PS01099">
    <property type="entry name" value="COMPLEX1_24K"/>
    <property type="match status" value="1"/>
</dbReference>
<dbReference type="GO" id="GO:0051537">
    <property type="term" value="F:2 iron, 2 sulfur cluster binding"/>
    <property type="evidence" value="ECO:0007669"/>
    <property type="project" value="UniProtKB-KW"/>
</dbReference>
<dbReference type="InterPro" id="IPR042128">
    <property type="entry name" value="NuoE_dom"/>
</dbReference>
<evidence type="ECO:0000256" key="2">
    <source>
        <dbReference type="ARBA" id="ARBA00022714"/>
    </source>
</evidence>
<sequence>MVEIDLKRVDEIIEHYKGEEGVLIQLLLDIQSEFNWISKEAIAQISERMQIPKSQIYRIASFYEAMSLEPVGRHIIQVCLGTACQVRGAPKILDRIEGNLKIKGGETTSDMRFSLKRVNCLGCCAMGPVIVVDGIYHGKITPAMVEGILETYE</sequence>
<gene>
    <name evidence="7" type="ORF">GZ26D6_31</name>
</gene>
<evidence type="ECO:0000256" key="5">
    <source>
        <dbReference type="ARBA" id="ARBA00023014"/>
    </source>
</evidence>
<evidence type="ECO:0000256" key="6">
    <source>
        <dbReference type="ARBA" id="ARBA00034078"/>
    </source>
</evidence>
<dbReference type="InterPro" id="IPR028431">
    <property type="entry name" value="NADP_DH_HndA-like"/>
</dbReference>
<accession>Q64C22</accession>
<keyword evidence="7" id="KW-0830">Ubiquinone</keyword>
<evidence type="ECO:0000256" key="3">
    <source>
        <dbReference type="ARBA" id="ARBA00022723"/>
    </source>
</evidence>
<dbReference type="SUPFAM" id="SSF52833">
    <property type="entry name" value="Thioredoxin-like"/>
    <property type="match status" value="1"/>
</dbReference>